<evidence type="ECO:0000256" key="2">
    <source>
        <dbReference type="ARBA" id="ARBA00022536"/>
    </source>
</evidence>
<gene>
    <name evidence="14" type="ORF">BSTOLATCC_MIC15730</name>
</gene>
<organism evidence="14 15">
    <name type="scientific">Blepharisma stoltei</name>
    <dbReference type="NCBI Taxonomy" id="1481888"/>
    <lineage>
        <taxon>Eukaryota</taxon>
        <taxon>Sar</taxon>
        <taxon>Alveolata</taxon>
        <taxon>Ciliophora</taxon>
        <taxon>Postciliodesmatophora</taxon>
        <taxon>Heterotrichea</taxon>
        <taxon>Heterotrichida</taxon>
        <taxon>Blepharismidae</taxon>
        <taxon>Blepharisma</taxon>
    </lineage>
</organism>
<evidence type="ECO:0000259" key="12">
    <source>
        <dbReference type="Pfam" id="PF02225"/>
    </source>
</evidence>
<dbReference type="InterPro" id="IPR056858">
    <property type="entry name" value="VSR_TRX"/>
</dbReference>
<feature type="domain" description="PA" evidence="12">
    <location>
        <begin position="85"/>
        <end position="151"/>
    </location>
</feature>
<evidence type="ECO:0000256" key="3">
    <source>
        <dbReference type="ARBA" id="ARBA00022692"/>
    </source>
</evidence>
<keyword evidence="2" id="KW-0245">EGF-like domain</keyword>
<dbReference type="Gene3D" id="3.50.30.30">
    <property type="match status" value="1"/>
</dbReference>
<feature type="domain" description="Vacuolar sorting receptor thioredoxin-like" evidence="13">
    <location>
        <begin position="183"/>
        <end position="380"/>
    </location>
</feature>
<dbReference type="InterPro" id="IPR003137">
    <property type="entry name" value="PA_domain"/>
</dbReference>
<keyword evidence="15" id="KW-1185">Reference proteome</keyword>
<protein>
    <recommendedName>
        <fullName evidence="16">PA domain-containing protein</fullName>
    </recommendedName>
</protein>
<evidence type="ECO:0000256" key="1">
    <source>
        <dbReference type="ARBA" id="ARBA00004479"/>
    </source>
</evidence>
<evidence type="ECO:0000259" key="13">
    <source>
        <dbReference type="Pfam" id="PF25011"/>
    </source>
</evidence>
<keyword evidence="8 11" id="KW-0472">Membrane</keyword>
<evidence type="ECO:0000256" key="5">
    <source>
        <dbReference type="ARBA" id="ARBA00022737"/>
    </source>
</evidence>
<dbReference type="Proteomes" id="UP001162131">
    <property type="component" value="Unassembled WGS sequence"/>
</dbReference>
<evidence type="ECO:0000256" key="10">
    <source>
        <dbReference type="ARBA" id="ARBA00037847"/>
    </source>
</evidence>
<dbReference type="GO" id="GO:0016020">
    <property type="term" value="C:membrane"/>
    <property type="evidence" value="ECO:0007669"/>
    <property type="project" value="UniProtKB-SubCell"/>
</dbReference>
<dbReference type="EMBL" id="CAJZBQ010000015">
    <property type="protein sequence ID" value="CAG9316295.1"/>
    <property type="molecule type" value="Genomic_DNA"/>
</dbReference>
<reference evidence="14" key="1">
    <citation type="submission" date="2021-09" db="EMBL/GenBank/DDBJ databases">
        <authorList>
            <consortium name="AG Swart"/>
            <person name="Singh M."/>
            <person name="Singh A."/>
            <person name="Seah K."/>
            <person name="Emmerich C."/>
        </authorList>
    </citation>
    <scope>NUCLEOTIDE SEQUENCE</scope>
    <source>
        <strain evidence="14">ATCC30299</strain>
    </source>
</reference>
<keyword evidence="5" id="KW-0677">Repeat</keyword>
<keyword evidence="4" id="KW-0732">Signal</keyword>
<keyword evidence="3 11" id="KW-0812">Transmembrane</keyword>
<keyword evidence="7 11" id="KW-1133">Transmembrane helix</keyword>
<dbReference type="InterPro" id="IPR046450">
    <property type="entry name" value="PA_dom_sf"/>
</dbReference>
<dbReference type="Pfam" id="PF02225">
    <property type="entry name" value="PA"/>
    <property type="match status" value="1"/>
</dbReference>
<accession>A0AAU9IND1</accession>
<proteinExistence type="predicted"/>
<dbReference type="Gene3D" id="3.40.30.10">
    <property type="entry name" value="Glutaredoxin"/>
    <property type="match status" value="1"/>
</dbReference>
<evidence type="ECO:0000313" key="14">
    <source>
        <dbReference type="EMBL" id="CAG9316295.1"/>
    </source>
</evidence>
<dbReference type="PANTHER" id="PTHR22702">
    <property type="entry name" value="PROTEASE-ASSOCIATED DOMAIN-CONTAINING PROTEIN"/>
    <property type="match status" value="1"/>
</dbReference>
<dbReference type="SUPFAM" id="SSF52025">
    <property type="entry name" value="PA domain"/>
    <property type="match status" value="1"/>
</dbReference>
<comment type="subcellular location">
    <subcellularLocation>
        <location evidence="10">Endomembrane system</location>
        <topology evidence="10">Single-pass membrane protein</topology>
    </subcellularLocation>
    <subcellularLocation>
        <location evidence="1">Membrane</location>
        <topology evidence="1">Single-pass type I membrane protein</topology>
    </subcellularLocation>
</comment>
<evidence type="ECO:0000256" key="7">
    <source>
        <dbReference type="ARBA" id="ARBA00022989"/>
    </source>
</evidence>
<dbReference type="PANTHER" id="PTHR22702:SF1">
    <property type="entry name" value="PROTEASE-ASSOCIATED DOMAIN-CONTAINING PROTEIN 1"/>
    <property type="match status" value="1"/>
</dbReference>
<name>A0AAU9IND1_9CILI</name>
<dbReference type="GO" id="GO:0012505">
    <property type="term" value="C:endomembrane system"/>
    <property type="evidence" value="ECO:0007669"/>
    <property type="project" value="UniProtKB-SubCell"/>
</dbReference>
<comment type="caution">
    <text evidence="14">The sequence shown here is derived from an EMBL/GenBank/DDBJ whole genome shotgun (WGS) entry which is preliminary data.</text>
</comment>
<sequence>MLEIIFVLISVVSSKILINSPDDLRREFQEKYPKDPIPSSRANFGLPPIGSLITGRVFIPKSDSEKRGCGPLSPISWIDPDPSHTPILLLERGGCSFISKVRNAQNIGASAVLVFDNVDEDVTKHAIIDDGTGANIYIPSLLISKEDGEIIKRKIVENHGKNSNANYVSITISFEVLNPDDLVEYEIWMSSENDVVRSFLHDFAPYAKRFDEDMVQFTPHYVLWHCSVCKVHNWTDDNPDCVSGGRYCAPDPDYDGPRNGREIVMEDLRQICINKIAQQDKNQKLWWNYIKAFNETCSNNNFAKRCSEQAMKIAKIDPDDVDECVENSFEKNNKTLDNEILKNEKEKFARAGFFFYPTVVINNQTYKGDLKPEFIMTTLCEGFKDEPKVCKDFRQGNKTDNNNSQGTGIRVSTLILIVLFSAVVLGVILFFYRRWIRSELNYEMKMQVNSAVNQYIALSERNNPRN</sequence>
<dbReference type="AlphaFoldDB" id="A0AAU9IND1"/>
<keyword evidence="6" id="KW-0106">Calcium</keyword>
<dbReference type="Pfam" id="PF25011">
    <property type="entry name" value="VSR_TRX"/>
    <property type="match status" value="1"/>
</dbReference>
<evidence type="ECO:0000256" key="6">
    <source>
        <dbReference type="ARBA" id="ARBA00022837"/>
    </source>
</evidence>
<feature type="transmembrane region" description="Helical" evidence="11">
    <location>
        <begin position="411"/>
        <end position="432"/>
    </location>
</feature>
<keyword evidence="9" id="KW-0325">Glycoprotein</keyword>
<evidence type="ECO:0000256" key="9">
    <source>
        <dbReference type="ARBA" id="ARBA00023180"/>
    </source>
</evidence>
<evidence type="ECO:0000313" key="15">
    <source>
        <dbReference type="Proteomes" id="UP001162131"/>
    </source>
</evidence>
<evidence type="ECO:0008006" key="16">
    <source>
        <dbReference type="Google" id="ProtNLM"/>
    </source>
</evidence>
<evidence type="ECO:0000256" key="11">
    <source>
        <dbReference type="SAM" id="Phobius"/>
    </source>
</evidence>
<evidence type="ECO:0000256" key="4">
    <source>
        <dbReference type="ARBA" id="ARBA00022729"/>
    </source>
</evidence>
<evidence type="ECO:0000256" key="8">
    <source>
        <dbReference type="ARBA" id="ARBA00023136"/>
    </source>
</evidence>